<evidence type="ECO:0000256" key="5">
    <source>
        <dbReference type="ARBA" id="ARBA00022989"/>
    </source>
</evidence>
<sequence>MASVNQITATKDTFHHYLLFWLGQLGSLLGSSIVEFALIYWITIESQSATILSITAFLSILPRIFVTFFAGVWIDRLDRKKIIVFTDFCQALATLILFFLFVFNLQSVWVVLGIIIIRSVFQSIHRPTVAAIIPVMIPKEKLSRMNSINMIASSAIFTIGPIVSGILIGFMDIKFILWIDVGSFLIAVIPTLLITIPSILGSSKLKDEETSFIHEMKEGYHIIMQIRGMFAFFMMAIIGNFLLSPSGVLRPYFISIYHGGDAKILSYLSAVSQIAMICGAIFIAIKKNWKHKSIIMIVAQFLVGTGYLITGLASKSNFVIIGVGLFILAFGIPILNSLYMTILQEKVPLDKQGRVNAMDMALSFSIMPISSLIAGPLAELIGINILFIILAGSYMVITLLFAFFSDYRQVDKGELLSDYKEQG</sequence>
<feature type="transmembrane region" description="Helical" evidence="7">
    <location>
        <begin position="222"/>
        <end position="244"/>
    </location>
</feature>
<organism evidence="9 10">
    <name type="scientific">Candidatus Lokiarchaeum ossiferum</name>
    <dbReference type="NCBI Taxonomy" id="2951803"/>
    <lineage>
        <taxon>Archaea</taxon>
        <taxon>Promethearchaeati</taxon>
        <taxon>Promethearchaeota</taxon>
        <taxon>Promethearchaeia</taxon>
        <taxon>Promethearchaeales</taxon>
        <taxon>Promethearchaeaceae</taxon>
        <taxon>Candidatus Lokiarchaeum</taxon>
    </lineage>
</organism>
<protein>
    <submittedName>
        <fullName evidence="9">Enterobactin exporter EntS</fullName>
    </submittedName>
</protein>
<proteinExistence type="predicted"/>
<dbReference type="Pfam" id="PF07690">
    <property type="entry name" value="MFS_1"/>
    <property type="match status" value="1"/>
</dbReference>
<evidence type="ECO:0000313" key="9">
    <source>
        <dbReference type="EMBL" id="UYP45956.1"/>
    </source>
</evidence>
<dbReference type="CDD" id="cd06173">
    <property type="entry name" value="MFS_MefA_like"/>
    <property type="match status" value="1"/>
</dbReference>
<dbReference type="PANTHER" id="PTHR43266:SF2">
    <property type="entry name" value="MAJOR FACILITATOR SUPERFAMILY (MFS) PROFILE DOMAIN-CONTAINING PROTEIN"/>
    <property type="match status" value="1"/>
</dbReference>
<dbReference type="SUPFAM" id="SSF103473">
    <property type="entry name" value="MFS general substrate transporter"/>
    <property type="match status" value="1"/>
</dbReference>
<accession>A0ABY6HR18</accession>
<keyword evidence="10" id="KW-1185">Reference proteome</keyword>
<keyword evidence="3" id="KW-1003">Cell membrane</keyword>
<dbReference type="InterPro" id="IPR036259">
    <property type="entry name" value="MFS_trans_sf"/>
</dbReference>
<keyword evidence="6 7" id="KW-0472">Membrane</keyword>
<dbReference type="PANTHER" id="PTHR43266">
    <property type="entry name" value="MACROLIDE-EFFLUX PROTEIN"/>
    <property type="match status" value="1"/>
</dbReference>
<evidence type="ECO:0000256" key="4">
    <source>
        <dbReference type="ARBA" id="ARBA00022692"/>
    </source>
</evidence>
<keyword evidence="4 7" id="KW-0812">Transmembrane</keyword>
<dbReference type="Gene3D" id="1.20.1250.20">
    <property type="entry name" value="MFS general substrate transporter like domains"/>
    <property type="match status" value="1"/>
</dbReference>
<evidence type="ECO:0000313" key="10">
    <source>
        <dbReference type="Proteomes" id="UP001208689"/>
    </source>
</evidence>
<reference evidence="9" key="1">
    <citation type="submission" date="2022-09" db="EMBL/GenBank/DDBJ databases">
        <title>Actin cytoskeleton and complex cell architecture in an #Asgard archaeon.</title>
        <authorList>
            <person name="Ponce Toledo R.I."/>
            <person name="Schleper C."/>
            <person name="Rodrigues Oliveira T."/>
            <person name="Wollweber F."/>
            <person name="Xu J."/>
            <person name="Rittmann S."/>
            <person name="Klingl A."/>
            <person name="Pilhofer M."/>
        </authorList>
    </citation>
    <scope>NUCLEOTIDE SEQUENCE</scope>
    <source>
        <strain evidence="9">B-35</strain>
    </source>
</reference>
<evidence type="ECO:0000256" key="1">
    <source>
        <dbReference type="ARBA" id="ARBA00004651"/>
    </source>
</evidence>
<evidence type="ECO:0000256" key="6">
    <source>
        <dbReference type="ARBA" id="ARBA00023136"/>
    </source>
</evidence>
<gene>
    <name evidence="9" type="ORF">NEF87_002241</name>
</gene>
<feature type="transmembrane region" description="Helical" evidence="7">
    <location>
        <begin position="18"/>
        <end position="43"/>
    </location>
</feature>
<dbReference type="InterPro" id="IPR011701">
    <property type="entry name" value="MFS"/>
</dbReference>
<dbReference type="EMBL" id="CP104013">
    <property type="protein sequence ID" value="UYP45956.1"/>
    <property type="molecule type" value="Genomic_DNA"/>
</dbReference>
<evidence type="ECO:0000256" key="2">
    <source>
        <dbReference type="ARBA" id="ARBA00022448"/>
    </source>
</evidence>
<feature type="domain" description="Major facilitator superfamily (MFS) profile" evidence="8">
    <location>
        <begin position="16"/>
        <end position="409"/>
    </location>
</feature>
<name>A0ABY6HR18_9ARCH</name>
<feature type="transmembrane region" description="Helical" evidence="7">
    <location>
        <begin position="176"/>
        <end position="201"/>
    </location>
</feature>
<evidence type="ECO:0000259" key="8">
    <source>
        <dbReference type="PROSITE" id="PS50850"/>
    </source>
</evidence>
<evidence type="ECO:0000256" key="7">
    <source>
        <dbReference type="SAM" id="Phobius"/>
    </source>
</evidence>
<keyword evidence="5 7" id="KW-1133">Transmembrane helix</keyword>
<feature type="transmembrane region" description="Helical" evidence="7">
    <location>
        <begin position="264"/>
        <end position="285"/>
    </location>
</feature>
<feature type="transmembrane region" description="Helical" evidence="7">
    <location>
        <begin position="319"/>
        <end position="343"/>
    </location>
</feature>
<feature type="transmembrane region" description="Helical" evidence="7">
    <location>
        <begin position="49"/>
        <end position="70"/>
    </location>
</feature>
<feature type="transmembrane region" description="Helical" evidence="7">
    <location>
        <begin position="380"/>
        <end position="404"/>
    </location>
</feature>
<feature type="transmembrane region" description="Helical" evidence="7">
    <location>
        <begin position="355"/>
        <end position="374"/>
    </location>
</feature>
<dbReference type="InterPro" id="IPR020846">
    <property type="entry name" value="MFS_dom"/>
</dbReference>
<evidence type="ECO:0000256" key="3">
    <source>
        <dbReference type="ARBA" id="ARBA00022475"/>
    </source>
</evidence>
<dbReference type="Proteomes" id="UP001208689">
    <property type="component" value="Chromosome"/>
</dbReference>
<feature type="transmembrane region" description="Helical" evidence="7">
    <location>
        <begin position="294"/>
        <end position="313"/>
    </location>
</feature>
<keyword evidence="2" id="KW-0813">Transport</keyword>
<feature type="transmembrane region" description="Helical" evidence="7">
    <location>
        <begin position="148"/>
        <end position="170"/>
    </location>
</feature>
<dbReference type="PROSITE" id="PS50850">
    <property type="entry name" value="MFS"/>
    <property type="match status" value="1"/>
</dbReference>
<comment type="subcellular location">
    <subcellularLocation>
        <location evidence="1">Cell membrane</location>
        <topology evidence="1">Multi-pass membrane protein</topology>
    </subcellularLocation>
</comment>